<name>A0AB37H7Q2_9BACI</name>
<keyword evidence="1" id="KW-1133">Transmembrane helix</keyword>
<evidence type="ECO:0000313" key="2">
    <source>
        <dbReference type="EMBL" id="QQX24845.1"/>
    </source>
</evidence>
<dbReference type="Proteomes" id="UP000595512">
    <property type="component" value="Chromosome"/>
</dbReference>
<protein>
    <recommendedName>
        <fullName evidence="4">Integral membrane protein</fullName>
    </recommendedName>
</protein>
<feature type="transmembrane region" description="Helical" evidence="1">
    <location>
        <begin position="181"/>
        <end position="202"/>
    </location>
</feature>
<accession>A0AB37H7Q2</accession>
<feature type="transmembrane region" description="Helical" evidence="1">
    <location>
        <begin position="135"/>
        <end position="161"/>
    </location>
</feature>
<dbReference type="EMBL" id="CP066701">
    <property type="protein sequence ID" value="QQX24845.1"/>
    <property type="molecule type" value="Genomic_DNA"/>
</dbReference>
<feature type="transmembrane region" description="Helical" evidence="1">
    <location>
        <begin position="12"/>
        <end position="34"/>
    </location>
</feature>
<feature type="transmembrane region" description="Helical" evidence="1">
    <location>
        <begin position="41"/>
        <end position="60"/>
    </location>
</feature>
<keyword evidence="1" id="KW-0472">Membrane</keyword>
<reference evidence="2 3" key="1">
    <citation type="submission" date="2020-12" db="EMBL/GenBank/DDBJ databases">
        <title>Taxonomic evaluation of the Bacillus sporothermodurans group of bacteria based on whole genome sequences.</title>
        <authorList>
            <person name="Fiedler G."/>
            <person name="Herbstmann A.-D."/>
            <person name="Doll E."/>
            <person name="Wenning M."/>
            <person name="Brinks E."/>
            <person name="Kabisch J."/>
            <person name="Breitenwieser F."/>
            <person name="Lappann M."/>
            <person name="Boehnlein C."/>
            <person name="Franz C."/>
        </authorList>
    </citation>
    <scope>NUCLEOTIDE SEQUENCE [LARGE SCALE GENOMIC DNA]</scope>
    <source>
        <strain evidence="2 3">DSM 10599</strain>
    </source>
</reference>
<organism evidence="2 3">
    <name type="scientific">Heyndrickxia sporothermodurans</name>
    <dbReference type="NCBI Taxonomy" id="46224"/>
    <lineage>
        <taxon>Bacteria</taxon>
        <taxon>Bacillati</taxon>
        <taxon>Bacillota</taxon>
        <taxon>Bacilli</taxon>
        <taxon>Bacillales</taxon>
        <taxon>Bacillaceae</taxon>
        <taxon>Heyndrickxia</taxon>
    </lineage>
</organism>
<dbReference type="AlphaFoldDB" id="A0AB37H7Q2"/>
<evidence type="ECO:0000313" key="3">
    <source>
        <dbReference type="Proteomes" id="UP000595512"/>
    </source>
</evidence>
<dbReference type="RefSeq" id="WP_107919800.1">
    <property type="nucleotide sequence ID" value="NZ_CP066701.1"/>
</dbReference>
<sequence length="212" mass="25205">MIDFIIQYKWLLVIIGEILFFAFAGAFFIIRYWFRQPVVSYIFVILLILNELFLALLAIYDYIQTGEFSSFQVVTAIFYIYLIFEGKKEFTRIDRYIKRKVALWKGETVPDFQKVEDVNSKKYGRAHAREERKGWYIHLLIFVIAQLIFLNTSSFAGWQGINLNHIGNWFQIYEDQSINQANGVWGVILVIDFIWSFSYTIWPKKEKSKSNK</sequence>
<evidence type="ECO:0000256" key="1">
    <source>
        <dbReference type="SAM" id="Phobius"/>
    </source>
</evidence>
<evidence type="ECO:0008006" key="4">
    <source>
        <dbReference type="Google" id="ProtNLM"/>
    </source>
</evidence>
<keyword evidence="1" id="KW-0812">Transmembrane</keyword>
<gene>
    <name evidence="2" type="ORF">JGZ69_19220</name>
</gene>
<feature type="transmembrane region" description="Helical" evidence="1">
    <location>
        <begin position="66"/>
        <end position="84"/>
    </location>
</feature>
<proteinExistence type="predicted"/>
<dbReference type="GeneID" id="62500229"/>
<dbReference type="KEGG" id="hspo:JGZ69_19220"/>